<sequence>MSQILRFDLYRPTIMPSPYTKYKEYQPATFLRPYICCYWSAAPFERQVAEYTYEIIPDGCTDIVFEYDKTNQTSTIKYYGIFEDYFKTTERFNPGKMTFGIRFYPGSSGYFVRERAKDTARKTVDLNQLNSSVMKKLHEKFQRAKGISDLIDSCDELLSQSLKGTNFSHQDFLLNSILHQIVSRRGTVTVGELSNLEIIGQRRMNRLFEERIGLSPKKFSQVIRFQTVLTDWLYKSPECIVMEDYYDQSHLIKDFKKRIGKKPSSIKMSDFYNTSLQPFDSIERVQC</sequence>
<evidence type="ECO:0000313" key="3">
    <source>
        <dbReference type="Proteomes" id="UP000308230"/>
    </source>
</evidence>
<dbReference type="Pfam" id="PF20240">
    <property type="entry name" value="DUF6597"/>
    <property type="match status" value="1"/>
</dbReference>
<protein>
    <submittedName>
        <fullName evidence="2">AraC family transcriptional regulator</fullName>
    </submittedName>
</protein>
<dbReference type="Gene3D" id="1.10.10.60">
    <property type="entry name" value="Homeodomain-like"/>
    <property type="match status" value="1"/>
</dbReference>
<dbReference type="AlphaFoldDB" id="A0A5R9F158"/>
<dbReference type="InterPro" id="IPR046532">
    <property type="entry name" value="DUF6597"/>
</dbReference>
<gene>
    <name evidence="2" type="ORF">FCL54_16140</name>
</gene>
<dbReference type="GO" id="GO:0043565">
    <property type="term" value="F:sequence-specific DNA binding"/>
    <property type="evidence" value="ECO:0007669"/>
    <property type="project" value="InterPro"/>
</dbReference>
<dbReference type="GO" id="GO:0003700">
    <property type="term" value="F:DNA-binding transcription factor activity"/>
    <property type="evidence" value="ECO:0007669"/>
    <property type="project" value="InterPro"/>
</dbReference>
<reference evidence="2 3" key="1">
    <citation type="submission" date="2019-04" db="EMBL/GenBank/DDBJ databases">
        <title>Bacillus caeni sp. nov., a bacterium isolated from mangrove sediment.</title>
        <authorList>
            <person name="Huang H."/>
            <person name="Mo K."/>
            <person name="Hu Y."/>
        </authorList>
    </citation>
    <scope>NUCLEOTIDE SEQUENCE [LARGE SCALE GENOMIC DNA]</scope>
    <source>
        <strain evidence="2 3">HB172195</strain>
    </source>
</reference>
<dbReference type="InterPro" id="IPR018060">
    <property type="entry name" value="HTH_AraC"/>
</dbReference>
<dbReference type="PROSITE" id="PS01124">
    <property type="entry name" value="HTH_ARAC_FAMILY_2"/>
    <property type="match status" value="1"/>
</dbReference>
<proteinExistence type="predicted"/>
<evidence type="ECO:0000313" key="2">
    <source>
        <dbReference type="EMBL" id="TLS36166.1"/>
    </source>
</evidence>
<name>A0A5R9F158_9BACL</name>
<accession>A0A5R9F158</accession>
<dbReference type="OrthoDB" id="323290at2"/>
<evidence type="ECO:0000259" key="1">
    <source>
        <dbReference type="PROSITE" id="PS01124"/>
    </source>
</evidence>
<organism evidence="2 3">
    <name type="scientific">Exobacillus caeni</name>
    <dbReference type="NCBI Taxonomy" id="2574798"/>
    <lineage>
        <taxon>Bacteria</taxon>
        <taxon>Bacillati</taxon>
        <taxon>Bacillota</taxon>
        <taxon>Bacilli</taxon>
        <taxon>Bacillales</taxon>
        <taxon>Guptibacillaceae</taxon>
        <taxon>Exobacillus</taxon>
    </lineage>
</organism>
<comment type="caution">
    <text evidence="2">The sequence shown here is derived from an EMBL/GenBank/DDBJ whole genome shotgun (WGS) entry which is preliminary data.</text>
</comment>
<dbReference type="Proteomes" id="UP000308230">
    <property type="component" value="Unassembled WGS sequence"/>
</dbReference>
<dbReference type="RefSeq" id="WP_138127776.1">
    <property type="nucleotide sequence ID" value="NZ_SWLG01000012.1"/>
</dbReference>
<keyword evidence="3" id="KW-1185">Reference proteome</keyword>
<dbReference type="EMBL" id="SWLG01000012">
    <property type="protein sequence ID" value="TLS36166.1"/>
    <property type="molecule type" value="Genomic_DNA"/>
</dbReference>
<feature type="domain" description="HTH araC/xylS-type" evidence="1">
    <location>
        <begin position="171"/>
        <end position="269"/>
    </location>
</feature>